<dbReference type="RefSeq" id="WP_344242931.1">
    <property type="nucleotide sequence ID" value="NZ_BAAAHH010000019.1"/>
</dbReference>
<comment type="caution">
    <text evidence="1">The sequence shown here is derived from an EMBL/GenBank/DDBJ whole genome shotgun (WGS) entry which is preliminary data.</text>
</comment>
<name>A0ABN1RI86_9ACTN</name>
<dbReference type="Proteomes" id="UP001500665">
    <property type="component" value="Unassembled WGS sequence"/>
</dbReference>
<evidence type="ECO:0000313" key="2">
    <source>
        <dbReference type="Proteomes" id="UP001500665"/>
    </source>
</evidence>
<keyword evidence="2" id="KW-1185">Reference proteome</keyword>
<accession>A0ABN1RI86</accession>
<evidence type="ECO:0000313" key="1">
    <source>
        <dbReference type="EMBL" id="GAA0957742.1"/>
    </source>
</evidence>
<proteinExistence type="predicted"/>
<reference evidence="1 2" key="1">
    <citation type="journal article" date="2019" name="Int. J. Syst. Evol. Microbiol.">
        <title>The Global Catalogue of Microorganisms (GCM) 10K type strain sequencing project: providing services to taxonomists for standard genome sequencing and annotation.</title>
        <authorList>
            <consortium name="The Broad Institute Genomics Platform"/>
            <consortium name="The Broad Institute Genome Sequencing Center for Infectious Disease"/>
            <person name="Wu L."/>
            <person name="Ma J."/>
        </authorList>
    </citation>
    <scope>NUCLEOTIDE SEQUENCE [LARGE SCALE GENOMIC DNA]</scope>
    <source>
        <strain evidence="1 2">JCM 10696</strain>
    </source>
</reference>
<protein>
    <submittedName>
        <fullName evidence="1">Uncharacterized protein</fullName>
    </submittedName>
</protein>
<dbReference type="EMBL" id="BAAAHH010000019">
    <property type="protein sequence ID" value="GAA0957742.1"/>
    <property type="molecule type" value="Genomic_DNA"/>
</dbReference>
<sequence>MGRSRAGRQVRHVRWRCTANVSFPAAPEDSYDPDGYRLVPADPPLTLAQLAALVDPSGSPAWRPATGLVWARAEFLALPWVADWMSGWEEGERYCASIIARYGDFIPADLAVLEAASLDFQGVETSDREASFVHESHVCAFAGLDDLRLALLTLYRDQWVVPLTDGTLAAPRLALAPAD</sequence>
<gene>
    <name evidence="1" type="ORF">GCM10009550_45540</name>
</gene>
<organism evidence="1 2">
    <name type="scientific">Actinocorallia libanotica</name>
    <dbReference type="NCBI Taxonomy" id="46162"/>
    <lineage>
        <taxon>Bacteria</taxon>
        <taxon>Bacillati</taxon>
        <taxon>Actinomycetota</taxon>
        <taxon>Actinomycetes</taxon>
        <taxon>Streptosporangiales</taxon>
        <taxon>Thermomonosporaceae</taxon>
        <taxon>Actinocorallia</taxon>
    </lineage>
</organism>